<evidence type="ECO:0000256" key="1">
    <source>
        <dbReference type="SAM" id="MobiDB-lite"/>
    </source>
</evidence>
<feature type="compositionally biased region" description="Basic residues" evidence="1">
    <location>
        <begin position="93"/>
        <end position="120"/>
    </location>
</feature>
<dbReference type="AlphaFoldDB" id="A0AAE0YI42"/>
<accession>A0AAE0YI42</accession>
<protein>
    <submittedName>
        <fullName evidence="2">Uncharacterized protein</fullName>
    </submittedName>
</protein>
<sequence>MTVGHYSRIFPLHLWPRVASIPGALVASTLVLKSVEIFYLSVSPYMTAGLTMSLRRCLHVRVSPGERRPFTAEGVSEMEGGGSGEGRREGKRGGKGRREGKRGGKGRREGKRGGKGRREGKRKECQDRTEYMEVTVHVDDVVDFS</sequence>
<feature type="compositionally biased region" description="Basic and acidic residues" evidence="1">
    <location>
        <begin position="121"/>
        <end position="145"/>
    </location>
</feature>
<evidence type="ECO:0000313" key="3">
    <source>
        <dbReference type="Proteomes" id="UP001283361"/>
    </source>
</evidence>
<evidence type="ECO:0000313" key="2">
    <source>
        <dbReference type="EMBL" id="KAK3746812.1"/>
    </source>
</evidence>
<gene>
    <name evidence="2" type="ORF">RRG08_031340</name>
</gene>
<comment type="caution">
    <text evidence="2">The sequence shown here is derived from an EMBL/GenBank/DDBJ whole genome shotgun (WGS) entry which is preliminary data.</text>
</comment>
<dbReference type="EMBL" id="JAWDGP010006115">
    <property type="protein sequence ID" value="KAK3746812.1"/>
    <property type="molecule type" value="Genomic_DNA"/>
</dbReference>
<organism evidence="2 3">
    <name type="scientific">Elysia crispata</name>
    <name type="common">lettuce slug</name>
    <dbReference type="NCBI Taxonomy" id="231223"/>
    <lineage>
        <taxon>Eukaryota</taxon>
        <taxon>Metazoa</taxon>
        <taxon>Spiralia</taxon>
        <taxon>Lophotrochozoa</taxon>
        <taxon>Mollusca</taxon>
        <taxon>Gastropoda</taxon>
        <taxon>Heterobranchia</taxon>
        <taxon>Euthyneura</taxon>
        <taxon>Panpulmonata</taxon>
        <taxon>Sacoglossa</taxon>
        <taxon>Placobranchoidea</taxon>
        <taxon>Plakobranchidae</taxon>
        <taxon>Elysia</taxon>
    </lineage>
</organism>
<name>A0AAE0YI42_9GAST</name>
<proteinExistence type="predicted"/>
<reference evidence="2" key="1">
    <citation type="journal article" date="2023" name="G3 (Bethesda)">
        <title>A reference genome for the long-term kleptoplast-retaining sea slug Elysia crispata morphotype clarki.</title>
        <authorList>
            <person name="Eastman K.E."/>
            <person name="Pendleton A.L."/>
            <person name="Shaikh M.A."/>
            <person name="Suttiyut T."/>
            <person name="Ogas R."/>
            <person name="Tomko P."/>
            <person name="Gavelis G."/>
            <person name="Widhalm J.R."/>
            <person name="Wisecaver J.H."/>
        </authorList>
    </citation>
    <scope>NUCLEOTIDE SEQUENCE</scope>
    <source>
        <strain evidence="2">ECLA1</strain>
    </source>
</reference>
<feature type="region of interest" description="Disordered" evidence="1">
    <location>
        <begin position="68"/>
        <end position="145"/>
    </location>
</feature>
<keyword evidence="3" id="KW-1185">Reference proteome</keyword>
<dbReference type="Proteomes" id="UP001283361">
    <property type="component" value="Unassembled WGS sequence"/>
</dbReference>